<name>A0A2K3KAI2_TRIPR</name>
<dbReference type="Proteomes" id="UP000236291">
    <property type="component" value="Unassembled WGS sequence"/>
</dbReference>
<reference evidence="2 3" key="2">
    <citation type="journal article" date="2017" name="Front. Plant Sci.">
        <title>Gene Classification and Mining of Molecular Markers Useful in Red Clover (Trifolium pratense) Breeding.</title>
        <authorList>
            <person name="Istvanek J."/>
            <person name="Dluhosova J."/>
            <person name="Dluhos P."/>
            <person name="Patkova L."/>
            <person name="Nedelnik J."/>
            <person name="Repkova J."/>
        </authorList>
    </citation>
    <scope>NUCLEOTIDE SEQUENCE [LARGE SCALE GENOMIC DNA]</scope>
    <source>
        <strain evidence="3">cv. Tatra</strain>
        <tissue evidence="2">Young leaves</tissue>
    </source>
</reference>
<accession>A0A2K3KAI2</accession>
<evidence type="ECO:0000313" key="3">
    <source>
        <dbReference type="Proteomes" id="UP000236291"/>
    </source>
</evidence>
<evidence type="ECO:0000313" key="2">
    <source>
        <dbReference type="EMBL" id="PNX63263.1"/>
    </source>
</evidence>
<organism evidence="2 3">
    <name type="scientific">Trifolium pratense</name>
    <name type="common">Red clover</name>
    <dbReference type="NCBI Taxonomy" id="57577"/>
    <lineage>
        <taxon>Eukaryota</taxon>
        <taxon>Viridiplantae</taxon>
        <taxon>Streptophyta</taxon>
        <taxon>Embryophyta</taxon>
        <taxon>Tracheophyta</taxon>
        <taxon>Spermatophyta</taxon>
        <taxon>Magnoliopsida</taxon>
        <taxon>eudicotyledons</taxon>
        <taxon>Gunneridae</taxon>
        <taxon>Pentapetalae</taxon>
        <taxon>rosids</taxon>
        <taxon>fabids</taxon>
        <taxon>Fabales</taxon>
        <taxon>Fabaceae</taxon>
        <taxon>Papilionoideae</taxon>
        <taxon>50 kb inversion clade</taxon>
        <taxon>NPAAA clade</taxon>
        <taxon>Hologalegina</taxon>
        <taxon>IRL clade</taxon>
        <taxon>Trifolieae</taxon>
        <taxon>Trifolium</taxon>
    </lineage>
</organism>
<protein>
    <submittedName>
        <fullName evidence="2">Uncharacterized protein</fullName>
    </submittedName>
</protein>
<dbReference type="AlphaFoldDB" id="A0A2K3KAI2"/>
<sequence>MGESQPEEDDDDIHGMGFNVKATGRKTDTKYELDKYLTEDCEPHRREVETIQQS</sequence>
<feature type="compositionally biased region" description="Acidic residues" evidence="1">
    <location>
        <begin position="1"/>
        <end position="12"/>
    </location>
</feature>
<dbReference type="EMBL" id="ASHM01089884">
    <property type="protein sequence ID" value="PNX63263.1"/>
    <property type="molecule type" value="Genomic_DNA"/>
</dbReference>
<comment type="caution">
    <text evidence="2">The sequence shown here is derived from an EMBL/GenBank/DDBJ whole genome shotgun (WGS) entry which is preliminary data.</text>
</comment>
<proteinExistence type="predicted"/>
<evidence type="ECO:0000256" key="1">
    <source>
        <dbReference type="SAM" id="MobiDB-lite"/>
    </source>
</evidence>
<reference evidence="2 3" key="1">
    <citation type="journal article" date="2014" name="Am. J. Bot.">
        <title>Genome assembly and annotation for red clover (Trifolium pratense; Fabaceae).</title>
        <authorList>
            <person name="Istvanek J."/>
            <person name="Jaros M."/>
            <person name="Krenek A."/>
            <person name="Repkova J."/>
        </authorList>
    </citation>
    <scope>NUCLEOTIDE SEQUENCE [LARGE SCALE GENOMIC DNA]</scope>
    <source>
        <strain evidence="3">cv. Tatra</strain>
        <tissue evidence="2">Young leaves</tissue>
    </source>
</reference>
<gene>
    <name evidence="2" type="ORF">L195_g053417</name>
</gene>
<feature type="region of interest" description="Disordered" evidence="1">
    <location>
        <begin position="1"/>
        <end position="25"/>
    </location>
</feature>